<evidence type="ECO:0000313" key="2">
    <source>
        <dbReference type="Proteomes" id="UP000815325"/>
    </source>
</evidence>
<dbReference type="EMBL" id="MU071925">
    <property type="protein sequence ID" value="KAF5825819.1"/>
    <property type="molecule type" value="Genomic_DNA"/>
</dbReference>
<gene>
    <name evidence="1" type="ORF">DUNSADRAFT_6719</name>
</gene>
<protein>
    <submittedName>
        <fullName evidence="1">Uncharacterized protein</fullName>
    </submittedName>
</protein>
<sequence length="163" mass="19009">MGIPTEILQGLREKQPGPDGARRVRRAQRARYEFRDSSGKERHARWLQSKLKLLLLQLFQAKINHHMPAEAVTTILSILSECALVLEEGRTNIPSSFKAMLSALEDFGVPPSYFWEYDMCPCNHIYRYDNPSNIHWRFAHTVYLCFQCKTWVMDPELMATYCL</sequence>
<name>A0ABQ7FTQ7_DUNSA</name>
<proteinExistence type="predicted"/>
<comment type="caution">
    <text evidence="1">The sequence shown here is derived from an EMBL/GenBank/DDBJ whole genome shotgun (WGS) entry which is preliminary data.</text>
</comment>
<keyword evidence="2" id="KW-1185">Reference proteome</keyword>
<organism evidence="1 2">
    <name type="scientific">Dunaliella salina</name>
    <name type="common">Green alga</name>
    <name type="synonym">Protococcus salinus</name>
    <dbReference type="NCBI Taxonomy" id="3046"/>
    <lineage>
        <taxon>Eukaryota</taxon>
        <taxon>Viridiplantae</taxon>
        <taxon>Chlorophyta</taxon>
        <taxon>core chlorophytes</taxon>
        <taxon>Chlorophyceae</taxon>
        <taxon>CS clade</taxon>
        <taxon>Chlamydomonadales</taxon>
        <taxon>Dunaliellaceae</taxon>
        <taxon>Dunaliella</taxon>
    </lineage>
</organism>
<accession>A0ABQ7FTQ7</accession>
<evidence type="ECO:0000313" key="1">
    <source>
        <dbReference type="EMBL" id="KAF5825819.1"/>
    </source>
</evidence>
<reference evidence="1" key="1">
    <citation type="submission" date="2017-08" db="EMBL/GenBank/DDBJ databases">
        <authorList>
            <person name="Polle J.E."/>
            <person name="Barry K."/>
            <person name="Cushman J."/>
            <person name="Schmutz J."/>
            <person name="Tran D."/>
            <person name="Hathwaick L.T."/>
            <person name="Yim W.C."/>
            <person name="Jenkins J."/>
            <person name="Mckie-Krisberg Z.M."/>
            <person name="Prochnik S."/>
            <person name="Lindquist E."/>
            <person name="Dockter R.B."/>
            <person name="Adam C."/>
            <person name="Molina H."/>
            <person name="Bunkerborg J."/>
            <person name="Jin E."/>
            <person name="Buchheim M."/>
            <person name="Magnuson J."/>
        </authorList>
    </citation>
    <scope>NUCLEOTIDE SEQUENCE</scope>
    <source>
        <strain evidence="1">CCAP 19/18</strain>
    </source>
</reference>
<dbReference type="Proteomes" id="UP000815325">
    <property type="component" value="Unassembled WGS sequence"/>
</dbReference>